<dbReference type="EMBL" id="MU007103">
    <property type="protein sequence ID" value="KAF2421040.1"/>
    <property type="molecule type" value="Genomic_DNA"/>
</dbReference>
<sequence>MNYANMIEEKNLKKTFIIATLVSTIIGTFTTGLGLYERVGAKHKQKKLDDGQTEKIKKLEAEMKKLEESSKKPAPKQIEDGHVKDSLGASGPLIRREYDRDFAQLGPRFAHGDAITQTQLQGQVITLQSTVIGLLEDALYTGRVADINKLYNASELAREGSIAALQGQAQRLLQAAPIKRPLMQSMRRISSTPTLAIARSQHPQQLQKQKTLPPVSTQGAMTVYAGNDAYDSDPDAPLFCKYSTELQKDNSMKLHGSFGPGGANECPTCKVRLSTQQGRAWKIVKEIVHERISTPEYDDEVIEERTFLIGNRFVVKCHREKEGFACLLCFKHREKDTLLDSAQGLVRHVWMKHDVEEYKDVDIKEVG</sequence>
<keyword evidence="2" id="KW-0472">Membrane</keyword>
<protein>
    <submittedName>
        <fullName evidence="3">Uncharacterized protein</fullName>
    </submittedName>
</protein>
<feature type="compositionally biased region" description="Basic and acidic residues" evidence="1">
    <location>
        <begin position="64"/>
        <end position="85"/>
    </location>
</feature>
<organism evidence="3 4">
    <name type="scientific">Tothia fuscella</name>
    <dbReference type="NCBI Taxonomy" id="1048955"/>
    <lineage>
        <taxon>Eukaryota</taxon>
        <taxon>Fungi</taxon>
        <taxon>Dikarya</taxon>
        <taxon>Ascomycota</taxon>
        <taxon>Pezizomycotina</taxon>
        <taxon>Dothideomycetes</taxon>
        <taxon>Pleosporomycetidae</taxon>
        <taxon>Venturiales</taxon>
        <taxon>Cylindrosympodiaceae</taxon>
        <taxon>Tothia</taxon>
    </lineage>
</organism>
<comment type="caution">
    <text evidence="3">The sequence shown here is derived from an EMBL/GenBank/DDBJ whole genome shotgun (WGS) entry which is preliminary data.</text>
</comment>
<keyword evidence="2" id="KW-0812">Transmembrane</keyword>
<feature type="transmembrane region" description="Helical" evidence="2">
    <location>
        <begin position="16"/>
        <end position="36"/>
    </location>
</feature>
<gene>
    <name evidence="3" type="ORF">EJ08DRAFT_597888</name>
</gene>
<reference evidence="3" key="1">
    <citation type="journal article" date="2020" name="Stud. Mycol.">
        <title>101 Dothideomycetes genomes: a test case for predicting lifestyles and emergence of pathogens.</title>
        <authorList>
            <person name="Haridas S."/>
            <person name="Albert R."/>
            <person name="Binder M."/>
            <person name="Bloem J."/>
            <person name="Labutti K."/>
            <person name="Salamov A."/>
            <person name="Andreopoulos B."/>
            <person name="Baker S."/>
            <person name="Barry K."/>
            <person name="Bills G."/>
            <person name="Bluhm B."/>
            <person name="Cannon C."/>
            <person name="Castanera R."/>
            <person name="Culley D."/>
            <person name="Daum C."/>
            <person name="Ezra D."/>
            <person name="Gonzalez J."/>
            <person name="Henrissat B."/>
            <person name="Kuo A."/>
            <person name="Liang C."/>
            <person name="Lipzen A."/>
            <person name="Lutzoni F."/>
            <person name="Magnuson J."/>
            <person name="Mondo S."/>
            <person name="Nolan M."/>
            <person name="Ohm R."/>
            <person name="Pangilinan J."/>
            <person name="Park H.-J."/>
            <person name="Ramirez L."/>
            <person name="Alfaro M."/>
            <person name="Sun H."/>
            <person name="Tritt A."/>
            <person name="Yoshinaga Y."/>
            <person name="Zwiers L.-H."/>
            <person name="Turgeon B."/>
            <person name="Goodwin S."/>
            <person name="Spatafora J."/>
            <person name="Crous P."/>
            <person name="Grigoriev I."/>
        </authorList>
    </citation>
    <scope>NUCLEOTIDE SEQUENCE</scope>
    <source>
        <strain evidence="3">CBS 130266</strain>
    </source>
</reference>
<evidence type="ECO:0000313" key="4">
    <source>
        <dbReference type="Proteomes" id="UP000800235"/>
    </source>
</evidence>
<dbReference type="AlphaFoldDB" id="A0A9P4NHA9"/>
<accession>A0A9P4NHA9</accession>
<keyword evidence="4" id="KW-1185">Reference proteome</keyword>
<proteinExistence type="predicted"/>
<dbReference type="PANTHER" id="PTHR42354">
    <property type="entry name" value="C2H2-TYPE DOMAIN-CONTAINING PROTEIN"/>
    <property type="match status" value="1"/>
</dbReference>
<dbReference type="Proteomes" id="UP000800235">
    <property type="component" value="Unassembled WGS sequence"/>
</dbReference>
<evidence type="ECO:0000256" key="1">
    <source>
        <dbReference type="SAM" id="MobiDB-lite"/>
    </source>
</evidence>
<evidence type="ECO:0000313" key="3">
    <source>
        <dbReference type="EMBL" id="KAF2421040.1"/>
    </source>
</evidence>
<name>A0A9P4NHA9_9PEZI</name>
<feature type="region of interest" description="Disordered" evidence="1">
    <location>
        <begin position="64"/>
        <end position="90"/>
    </location>
</feature>
<evidence type="ECO:0000256" key="2">
    <source>
        <dbReference type="SAM" id="Phobius"/>
    </source>
</evidence>
<dbReference type="OrthoDB" id="5309037at2759"/>
<keyword evidence="2" id="KW-1133">Transmembrane helix</keyword>
<dbReference type="PANTHER" id="PTHR42354:SF1">
    <property type="entry name" value="C2H2-TYPE DOMAIN-CONTAINING PROTEIN"/>
    <property type="match status" value="1"/>
</dbReference>